<dbReference type="EMBL" id="CM037015">
    <property type="protein sequence ID" value="KAH7682306.1"/>
    <property type="molecule type" value="Genomic_DNA"/>
</dbReference>
<reference evidence="2" key="1">
    <citation type="journal article" date="2022" name="Nat. Commun.">
        <title>Chromosome evolution and the genetic basis of agronomically important traits in greater yam.</title>
        <authorList>
            <person name="Bredeson J.V."/>
            <person name="Lyons J.B."/>
            <person name="Oniyinde I.O."/>
            <person name="Okereke N.R."/>
            <person name="Kolade O."/>
            <person name="Nnabue I."/>
            <person name="Nwadili C.O."/>
            <person name="Hribova E."/>
            <person name="Parker M."/>
            <person name="Nwogha J."/>
            <person name="Shu S."/>
            <person name="Carlson J."/>
            <person name="Kariba R."/>
            <person name="Muthemba S."/>
            <person name="Knop K."/>
            <person name="Barton G.J."/>
            <person name="Sherwood A.V."/>
            <person name="Lopez-Montes A."/>
            <person name="Asiedu R."/>
            <person name="Jamnadass R."/>
            <person name="Muchugi A."/>
            <person name="Goodstein D."/>
            <person name="Egesi C.N."/>
            <person name="Featherston J."/>
            <person name="Asfaw A."/>
            <person name="Simpson G.G."/>
            <person name="Dolezel J."/>
            <person name="Hendre P.S."/>
            <person name="Van Deynze A."/>
            <person name="Kumar P.L."/>
            <person name="Obidiegwu J.E."/>
            <person name="Bhattacharjee R."/>
            <person name="Rokhsar D.S."/>
        </authorList>
    </citation>
    <scope>NUCLEOTIDE SEQUENCE [LARGE SCALE GENOMIC DNA]</scope>
    <source>
        <strain evidence="2">cv. TDa95/00328</strain>
    </source>
</reference>
<accession>A0ACB7W4E7</accession>
<name>A0ACB7W4E7_DIOAL</name>
<protein>
    <submittedName>
        <fullName evidence="1">Uncharacterized protein</fullName>
    </submittedName>
</protein>
<gene>
    <name evidence="1" type="ORF">IHE45_05G111900</name>
</gene>
<organism evidence="1 2">
    <name type="scientific">Dioscorea alata</name>
    <name type="common">Purple yam</name>
    <dbReference type="NCBI Taxonomy" id="55571"/>
    <lineage>
        <taxon>Eukaryota</taxon>
        <taxon>Viridiplantae</taxon>
        <taxon>Streptophyta</taxon>
        <taxon>Embryophyta</taxon>
        <taxon>Tracheophyta</taxon>
        <taxon>Spermatophyta</taxon>
        <taxon>Magnoliopsida</taxon>
        <taxon>Liliopsida</taxon>
        <taxon>Dioscoreales</taxon>
        <taxon>Dioscoreaceae</taxon>
        <taxon>Dioscorea</taxon>
    </lineage>
</organism>
<evidence type="ECO:0000313" key="2">
    <source>
        <dbReference type="Proteomes" id="UP000827976"/>
    </source>
</evidence>
<comment type="caution">
    <text evidence="1">The sequence shown here is derived from an EMBL/GenBank/DDBJ whole genome shotgun (WGS) entry which is preliminary data.</text>
</comment>
<proteinExistence type="predicted"/>
<keyword evidence="2" id="KW-1185">Reference proteome</keyword>
<evidence type="ECO:0000313" key="1">
    <source>
        <dbReference type="EMBL" id="KAH7682306.1"/>
    </source>
</evidence>
<dbReference type="Proteomes" id="UP000827976">
    <property type="component" value="Chromosome 5"/>
</dbReference>
<sequence length="475" mass="52355">MLYILRPGRKIDNTLPRVVSLFNMDSAFTDWAEGICNKLEKLCEENAIIQNSSKYVNAVGEHMQTVLEEIARDWLGSNGSHKDPFSELSLEPNISSEDCKSSTCMKMASGVSPVINPTTTTEICENSTSRHDSSSVGNSNSIKMVSAVSPTEATSPACSPEACENLRCWLDSPVEKSACIKTSSAVFLAKIMSPATSTEPCENSTSRPDSSSVENSTCIKMGSDVSPTEIIIPATSTDDSENLSQKDACDEDHEKLLHHKLFSQCKASELNRSFEGEENANDVLGPVFSANDLSGSKDDQKERVLTHSAQISPTKAYGTNIFIGDHDQQNEMKNLVASVQHPEFGIHLVSIAESSGYFYREETLGPIFTYSRSTPEIAGEFEDVNLNDSSGDNEDYVLDFISHLERKDISFKKKIRDAIISKMGLRRRRVYNEVDSCFMTTDEKLQNEPQAASIAMANTTKSTLHDLSDSDWELL</sequence>